<feature type="active site" description="Charge relay system" evidence="5">
    <location>
        <position position="145"/>
    </location>
</feature>
<dbReference type="PANTHER" id="PTHR43806">
    <property type="entry name" value="PEPTIDASE S8"/>
    <property type="match status" value="1"/>
</dbReference>
<dbReference type="SUPFAM" id="SSF52743">
    <property type="entry name" value="Subtilisin-like"/>
    <property type="match status" value="1"/>
</dbReference>
<keyword evidence="10" id="KW-1185">Reference proteome</keyword>
<gene>
    <name evidence="9" type="ORF">SAMN04488570_0171</name>
</gene>
<evidence type="ECO:0000256" key="1">
    <source>
        <dbReference type="ARBA" id="ARBA00011073"/>
    </source>
</evidence>
<keyword evidence="7" id="KW-0732">Signal</keyword>
<evidence type="ECO:0000256" key="2">
    <source>
        <dbReference type="ARBA" id="ARBA00022670"/>
    </source>
</evidence>
<comment type="similarity">
    <text evidence="1 5">Belongs to the peptidase S8 family.</text>
</comment>
<dbReference type="GO" id="GO:0006508">
    <property type="term" value="P:proteolysis"/>
    <property type="evidence" value="ECO:0007669"/>
    <property type="project" value="UniProtKB-KW"/>
</dbReference>
<dbReference type="PRINTS" id="PR00723">
    <property type="entry name" value="SUBTILISIN"/>
</dbReference>
<dbReference type="STRING" id="642780.SAMN04488570_0171"/>
<evidence type="ECO:0000256" key="4">
    <source>
        <dbReference type="ARBA" id="ARBA00022825"/>
    </source>
</evidence>
<protein>
    <submittedName>
        <fullName evidence="9">Serine protease AprX</fullName>
    </submittedName>
</protein>
<dbReference type="OrthoDB" id="5167143at2"/>
<feature type="signal peptide" evidence="7">
    <location>
        <begin position="1"/>
        <end position="28"/>
    </location>
</feature>
<keyword evidence="2 5" id="KW-0645">Protease</keyword>
<dbReference type="Proteomes" id="UP000198859">
    <property type="component" value="Chromosome I"/>
</dbReference>
<keyword evidence="4 5" id="KW-0720">Serine protease</keyword>
<dbReference type="PANTHER" id="PTHR43806:SF11">
    <property type="entry name" value="CEREVISIN-RELATED"/>
    <property type="match status" value="1"/>
</dbReference>
<dbReference type="PROSITE" id="PS51892">
    <property type="entry name" value="SUBTILASE"/>
    <property type="match status" value="1"/>
</dbReference>
<dbReference type="InterPro" id="IPR050131">
    <property type="entry name" value="Peptidase_S8_subtilisin-like"/>
</dbReference>
<evidence type="ECO:0000256" key="3">
    <source>
        <dbReference type="ARBA" id="ARBA00022801"/>
    </source>
</evidence>
<dbReference type="InterPro" id="IPR036852">
    <property type="entry name" value="Peptidase_S8/S53_dom_sf"/>
</dbReference>
<keyword evidence="3 5" id="KW-0378">Hydrolase</keyword>
<evidence type="ECO:0000256" key="5">
    <source>
        <dbReference type="PROSITE-ProRule" id="PRU01240"/>
    </source>
</evidence>
<evidence type="ECO:0000313" key="9">
    <source>
        <dbReference type="EMBL" id="SDR72619.1"/>
    </source>
</evidence>
<feature type="region of interest" description="Disordered" evidence="6">
    <location>
        <begin position="29"/>
        <end position="69"/>
    </location>
</feature>
<feature type="domain" description="Peptidase S8/S53" evidence="8">
    <location>
        <begin position="98"/>
        <end position="392"/>
    </location>
</feature>
<reference evidence="10" key="1">
    <citation type="submission" date="2016-10" db="EMBL/GenBank/DDBJ databases">
        <authorList>
            <person name="Varghese N."/>
            <person name="Submissions S."/>
        </authorList>
    </citation>
    <scope>NUCLEOTIDE SEQUENCE [LARGE SCALE GENOMIC DNA]</scope>
    <source>
        <strain evidence="10">DSM 22127</strain>
    </source>
</reference>
<accession>A0A1H1LFH1</accession>
<proteinExistence type="inferred from homology"/>
<feature type="active site" description="Charge relay system" evidence="5">
    <location>
        <position position="346"/>
    </location>
</feature>
<evidence type="ECO:0000256" key="6">
    <source>
        <dbReference type="SAM" id="MobiDB-lite"/>
    </source>
</evidence>
<dbReference type="Pfam" id="PF00082">
    <property type="entry name" value="Peptidase_S8"/>
    <property type="match status" value="1"/>
</dbReference>
<feature type="chain" id="PRO_5009253371" evidence="7">
    <location>
        <begin position="29"/>
        <end position="543"/>
    </location>
</feature>
<dbReference type="InterPro" id="IPR000209">
    <property type="entry name" value="Peptidase_S8/S53_dom"/>
</dbReference>
<evidence type="ECO:0000313" key="10">
    <source>
        <dbReference type="Proteomes" id="UP000198859"/>
    </source>
</evidence>
<dbReference type="RefSeq" id="WP_157682654.1">
    <property type="nucleotide sequence ID" value="NZ_LT629757.1"/>
</dbReference>
<dbReference type="AlphaFoldDB" id="A0A1H1LFH1"/>
<dbReference type="Gene3D" id="3.40.50.200">
    <property type="entry name" value="Peptidase S8/S53 domain"/>
    <property type="match status" value="1"/>
</dbReference>
<dbReference type="InterPro" id="IPR015500">
    <property type="entry name" value="Peptidase_S8_subtilisin-rel"/>
</dbReference>
<organism evidence="9 10">
    <name type="scientific">Nocardioides scoriae</name>
    <dbReference type="NCBI Taxonomy" id="642780"/>
    <lineage>
        <taxon>Bacteria</taxon>
        <taxon>Bacillati</taxon>
        <taxon>Actinomycetota</taxon>
        <taxon>Actinomycetes</taxon>
        <taxon>Propionibacteriales</taxon>
        <taxon>Nocardioidaceae</taxon>
        <taxon>Nocardioides</taxon>
    </lineage>
</organism>
<name>A0A1H1LFH1_9ACTN</name>
<evidence type="ECO:0000259" key="8">
    <source>
        <dbReference type="Pfam" id="PF00082"/>
    </source>
</evidence>
<dbReference type="GO" id="GO:0004252">
    <property type="term" value="F:serine-type endopeptidase activity"/>
    <property type="evidence" value="ECO:0007669"/>
    <property type="project" value="UniProtKB-UniRule"/>
</dbReference>
<dbReference type="EMBL" id="LT629757">
    <property type="protein sequence ID" value="SDR72619.1"/>
    <property type="molecule type" value="Genomic_DNA"/>
</dbReference>
<sequence length="543" mass="56464">MSITWTRSTPVVVLVSALLAAGAGPALAEDLPDQPAPQAEVEAPGGVVEPDWGDDDTREGTQASHGVGGWNAAQDLGSLWSLTRGIGAQAAWARGATGKGVTVALIDTGVVGVPGLAQDDKVVDGPDLSFEGQGEGTRYLDGFGHGTHLAGIIAGKDDGFDPRRPQPGLFAGVAPDAELLNMKVATGDGGADVSQVIAAIDWVVEHRRDEGMDVRVINLSYGTTSEQGWQVDPLARAVENAWDHDILVVASSGNDGLQAPSLLMPAVDPHILAVGATDHLGTDSTADDVVADFTNGGDDVRRSDVLAPGKSVVSLRVPGSFADEAHPEGRLAGDDEGRFFRGSGTSQAAAVVSGEAALLFSAQPQLTAAQAKAVLLQTAVPLAGDDPAQGHGVTDVAAAVEMVQSGAALPSSTSSQPASTGLGSLEATRGGEHVVDPATGEPLVGERDAQGSPWHPLAWVQAQDQGATWVDGTWNTKTWTGTTWEHRQVLPAPWTGSSWTGVPWAEHAWPTDQFQARSWRGDSWKARSWRGNSWKARSWRGAP</sequence>
<feature type="active site" description="Charge relay system" evidence="5">
    <location>
        <position position="107"/>
    </location>
</feature>
<evidence type="ECO:0000256" key="7">
    <source>
        <dbReference type="SAM" id="SignalP"/>
    </source>
</evidence>